<keyword evidence="4 7" id="KW-0378">Hydrolase</keyword>
<feature type="disulfide bond" evidence="6">
    <location>
        <begin position="89"/>
        <end position="95"/>
    </location>
</feature>
<dbReference type="PANTHER" id="PTHR47966">
    <property type="entry name" value="BETA-SITE APP-CLEAVING ENZYME, ISOFORM A-RELATED"/>
    <property type="match status" value="1"/>
</dbReference>
<dbReference type="GO" id="GO:0006508">
    <property type="term" value="P:proteolysis"/>
    <property type="evidence" value="ECO:0007669"/>
    <property type="project" value="UniProtKB-KW"/>
</dbReference>
<dbReference type="Pfam" id="PF00026">
    <property type="entry name" value="Asp"/>
    <property type="match status" value="1"/>
</dbReference>
<protein>
    <submittedName>
        <fullName evidence="11">Eukaryotic aspartyl protease</fullName>
    </submittedName>
</protein>
<proteinExistence type="inferred from homology"/>
<dbReference type="RefSeq" id="XP_001010205.1">
    <property type="nucleotide sequence ID" value="XM_001010205.1"/>
</dbReference>
<keyword evidence="8" id="KW-0472">Membrane</keyword>
<dbReference type="InterPro" id="IPR034164">
    <property type="entry name" value="Pepsin-like_dom"/>
</dbReference>
<dbReference type="OrthoDB" id="422879at2759"/>
<keyword evidence="8" id="KW-0812">Transmembrane</keyword>
<feature type="domain" description="Peptidase A1" evidence="10">
    <location>
        <begin position="58"/>
        <end position="379"/>
    </location>
</feature>
<feature type="active site" evidence="5">
    <location>
        <position position="265"/>
    </location>
</feature>
<dbReference type="InterPro" id="IPR021109">
    <property type="entry name" value="Peptidase_aspartic_dom_sf"/>
</dbReference>
<evidence type="ECO:0000256" key="4">
    <source>
        <dbReference type="ARBA" id="ARBA00022801"/>
    </source>
</evidence>
<feature type="transmembrane region" description="Helical" evidence="8">
    <location>
        <begin position="397"/>
        <end position="418"/>
    </location>
</feature>
<dbReference type="InterPro" id="IPR001461">
    <property type="entry name" value="Aspartic_peptidase_A1"/>
</dbReference>
<comment type="similarity">
    <text evidence="1 7">Belongs to the peptidase A1 family.</text>
</comment>
<evidence type="ECO:0000256" key="5">
    <source>
        <dbReference type="PIRSR" id="PIRSR601461-1"/>
    </source>
</evidence>
<evidence type="ECO:0000256" key="7">
    <source>
        <dbReference type="RuleBase" id="RU000454"/>
    </source>
</evidence>
<keyword evidence="3 7" id="KW-0064">Aspartyl protease</keyword>
<dbReference type="PROSITE" id="PS00141">
    <property type="entry name" value="ASP_PROTEASE"/>
    <property type="match status" value="2"/>
</dbReference>
<dbReference type="PROSITE" id="PS51767">
    <property type="entry name" value="PEPTIDASE_A1"/>
    <property type="match status" value="1"/>
</dbReference>
<dbReference type="Proteomes" id="UP000009168">
    <property type="component" value="Unassembled WGS sequence"/>
</dbReference>
<gene>
    <name evidence="11" type="ORF">TTHERM_00561510</name>
</gene>
<feature type="chain" id="PRO_5003711779" evidence="9">
    <location>
        <begin position="19"/>
        <end position="500"/>
    </location>
</feature>
<evidence type="ECO:0000256" key="3">
    <source>
        <dbReference type="ARBA" id="ARBA00022750"/>
    </source>
</evidence>
<dbReference type="InterPro" id="IPR033121">
    <property type="entry name" value="PEPTIDASE_A1"/>
</dbReference>
<dbReference type="InParanoid" id="I7LU61"/>
<sequence>MRFLFVLSLALSFQITFQNILNIPLTKQEANNESVKQNRSFLQSYSVNSLVNYELAHYYGTIQVGSQNQTFKVNFDTGSDTLWIPSKDCVQSGKCQGLNVHYDCSASNGCSQTTKQYSIQYGTGEISGYIATTTVGVCGLQQVQQSFVLVQQTQDFQNSQYDCLLGLGMYDLINGNGNSFVTNMKNNGIIQQDMFSFYLGFGKSDSQLVFGGFDPKKVADTSQIYFHPVTLIQKELQRWQIPVKQVNFEKFSYNLSINSNFALVDSGASLIYLSSDMHRQFFTYLIQNYKVYEKSSEYYYTSCSTSLPNINFILNDTDGIERQYSIPSSFYYIEIQDECLIGIKRMPDKLSDVQIILGNVFMRRYVTIFTHNNATIGLTLSVANPDDDYRNYPLKGWQIALIVVGGVLIIGVISYCLYRKVKERRERNRNYLNQQLLSNQNQQQIYFQGQDVAIDGDYQNDNNHQQEQNQFQDQGVLIDGAINHDQNNNQNIVYGQSVQG</sequence>
<dbReference type="GO" id="GO:0004190">
    <property type="term" value="F:aspartic-type endopeptidase activity"/>
    <property type="evidence" value="ECO:0007669"/>
    <property type="project" value="UniProtKB-KW"/>
</dbReference>
<evidence type="ECO:0000313" key="12">
    <source>
        <dbReference type="Proteomes" id="UP000009168"/>
    </source>
</evidence>
<keyword evidence="2 7" id="KW-0645">Protease</keyword>
<dbReference type="PANTHER" id="PTHR47966:SF51">
    <property type="entry name" value="BETA-SITE APP-CLEAVING ENZYME, ISOFORM A-RELATED"/>
    <property type="match status" value="1"/>
</dbReference>
<dbReference type="HOGENOM" id="CLU_013253_12_0_1"/>
<evidence type="ECO:0000259" key="10">
    <source>
        <dbReference type="PROSITE" id="PS51767"/>
    </source>
</evidence>
<reference evidence="12" key="1">
    <citation type="journal article" date="2006" name="PLoS Biol.">
        <title>Macronuclear genome sequence of the ciliate Tetrahymena thermophila, a model eukaryote.</title>
        <authorList>
            <person name="Eisen J.A."/>
            <person name="Coyne R.S."/>
            <person name="Wu M."/>
            <person name="Wu D."/>
            <person name="Thiagarajan M."/>
            <person name="Wortman J.R."/>
            <person name="Badger J.H."/>
            <person name="Ren Q."/>
            <person name="Amedeo P."/>
            <person name="Jones K.M."/>
            <person name="Tallon L.J."/>
            <person name="Delcher A.L."/>
            <person name="Salzberg S.L."/>
            <person name="Silva J.C."/>
            <person name="Haas B.J."/>
            <person name="Majoros W.H."/>
            <person name="Farzad M."/>
            <person name="Carlton J.M."/>
            <person name="Smith R.K. Jr."/>
            <person name="Garg J."/>
            <person name="Pearlman R.E."/>
            <person name="Karrer K.M."/>
            <person name="Sun L."/>
            <person name="Manning G."/>
            <person name="Elde N.C."/>
            <person name="Turkewitz A.P."/>
            <person name="Asai D.J."/>
            <person name="Wilkes D.E."/>
            <person name="Wang Y."/>
            <person name="Cai H."/>
            <person name="Collins K."/>
            <person name="Stewart B.A."/>
            <person name="Lee S.R."/>
            <person name="Wilamowska K."/>
            <person name="Weinberg Z."/>
            <person name="Ruzzo W.L."/>
            <person name="Wloga D."/>
            <person name="Gaertig J."/>
            <person name="Frankel J."/>
            <person name="Tsao C.-C."/>
            <person name="Gorovsky M.A."/>
            <person name="Keeling P.J."/>
            <person name="Waller R.F."/>
            <person name="Patron N.J."/>
            <person name="Cherry J.M."/>
            <person name="Stover N.A."/>
            <person name="Krieger C.J."/>
            <person name="del Toro C."/>
            <person name="Ryder H.F."/>
            <person name="Williamson S.C."/>
            <person name="Barbeau R.A."/>
            <person name="Hamilton E.P."/>
            <person name="Orias E."/>
        </authorList>
    </citation>
    <scope>NUCLEOTIDE SEQUENCE [LARGE SCALE GENOMIC DNA]</scope>
    <source>
        <strain evidence="12">SB210</strain>
    </source>
</reference>
<evidence type="ECO:0000313" key="11">
    <source>
        <dbReference type="EMBL" id="EAR89960.1"/>
    </source>
</evidence>
<feature type="active site" evidence="5">
    <location>
        <position position="76"/>
    </location>
</feature>
<evidence type="ECO:0000256" key="6">
    <source>
        <dbReference type="PIRSR" id="PIRSR601461-2"/>
    </source>
</evidence>
<dbReference type="SUPFAM" id="SSF50630">
    <property type="entry name" value="Acid proteases"/>
    <property type="match status" value="1"/>
</dbReference>
<dbReference type="GeneID" id="7834918"/>
<evidence type="ECO:0000256" key="1">
    <source>
        <dbReference type="ARBA" id="ARBA00007447"/>
    </source>
</evidence>
<evidence type="ECO:0000256" key="2">
    <source>
        <dbReference type="ARBA" id="ARBA00022670"/>
    </source>
</evidence>
<dbReference type="AlphaFoldDB" id="I7LU61"/>
<dbReference type="EMBL" id="GG662808">
    <property type="protein sequence ID" value="EAR89960.1"/>
    <property type="molecule type" value="Genomic_DNA"/>
</dbReference>
<name>I7LU61_TETTS</name>
<accession>I7LU61</accession>
<organism evidence="11 12">
    <name type="scientific">Tetrahymena thermophila (strain SB210)</name>
    <dbReference type="NCBI Taxonomy" id="312017"/>
    <lineage>
        <taxon>Eukaryota</taxon>
        <taxon>Sar</taxon>
        <taxon>Alveolata</taxon>
        <taxon>Ciliophora</taxon>
        <taxon>Intramacronucleata</taxon>
        <taxon>Oligohymenophorea</taxon>
        <taxon>Hymenostomatida</taxon>
        <taxon>Tetrahymenina</taxon>
        <taxon>Tetrahymenidae</taxon>
        <taxon>Tetrahymena</taxon>
    </lineage>
</organism>
<keyword evidence="8" id="KW-1133">Transmembrane helix</keyword>
<dbReference type="CDD" id="cd05471">
    <property type="entry name" value="pepsin_like"/>
    <property type="match status" value="1"/>
</dbReference>
<keyword evidence="9" id="KW-0732">Signal</keyword>
<dbReference type="STRING" id="312017.I7LU61"/>
<dbReference type="eggNOG" id="KOG1339">
    <property type="taxonomic scope" value="Eukaryota"/>
</dbReference>
<dbReference type="PRINTS" id="PR00792">
    <property type="entry name" value="PEPSIN"/>
</dbReference>
<keyword evidence="12" id="KW-1185">Reference proteome</keyword>
<evidence type="ECO:0000256" key="9">
    <source>
        <dbReference type="SAM" id="SignalP"/>
    </source>
</evidence>
<dbReference type="Gene3D" id="2.40.70.10">
    <property type="entry name" value="Acid Proteases"/>
    <property type="match status" value="2"/>
</dbReference>
<evidence type="ECO:0000256" key="8">
    <source>
        <dbReference type="SAM" id="Phobius"/>
    </source>
</evidence>
<dbReference type="InterPro" id="IPR001969">
    <property type="entry name" value="Aspartic_peptidase_AS"/>
</dbReference>
<feature type="signal peptide" evidence="9">
    <location>
        <begin position="1"/>
        <end position="18"/>
    </location>
</feature>
<dbReference type="OMA" id="FGENRVG"/>
<dbReference type="KEGG" id="tet:TTHERM_00561510"/>
<keyword evidence="6" id="KW-1015">Disulfide bond</keyword>